<keyword evidence="2" id="KW-1185">Reference proteome</keyword>
<name>A0ABX7ASV2_9BACI</name>
<proteinExistence type="predicted"/>
<sequence length="106" mass="12595">MSVTLYFSKININSHIIEVYEEKSAREAILKKLYLNIKEDTTYTQKELRKDENGEEFIYEAYFKFNLIEKSNTDYTLIGNVIKTSNLFVNYKCQLNYVQKRSLNSV</sequence>
<accession>A0ABX7ASV2</accession>
<gene>
    <name evidence="1" type="ORF">FJQ98_01805</name>
</gene>
<evidence type="ECO:0000313" key="1">
    <source>
        <dbReference type="EMBL" id="QQP12850.1"/>
    </source>
</evidence>
<dbReference type="Proteomes" id="UP000596049">
    <property type="component" value="Chromosome"/>
</dbReference>
<protein>
    <submittedName>
        <fullName evidence="1">Uncharacterized protein</fullName>
    </submittedName>
</protein>
<reference evidence="1 2" key="1">
    <citation type="submission" date="2020-01" db="EMBL/GenBank/DDBJ databases">
        <authorList>
            <person name="Liu G."/>
            <person name="Liu B."/>
        </authorList>
    </citation>
    <scope>NUCLEOTIDE SEQUENCE [LARGE SCALE GENOMIC DNA]</scope>
    <source>
        <strain evidence="1 2">FJAT-51161</strain>
    </source>
</reference>
<organism evidence="1 2">
    <name type="scientific">Lysinibacillus agricola</name>
    <dbReference type="NCBI Taxonomy" id="2590012"/>
    <lineage>
        <taxon>Bacteria</taxon>
        <taxon>Bacillati</taxon>
        <taxon>Bacillota</taxon>
        <taxon>Bacilli</taxon>
        <taxon>Bacillales</taxon>
        <taxon>Bacillaceae</taxon>
        <taxon>Lysinibacillus</taxon>
    </lineage>
</organism>
<dbReference type="RefSeq" id="WP_053595844.1">
    <property type="nucleotide sequence ID" value="NZ_CP067341.1"/>
</dbReference>
<evidence type="ECO:0000313" key="2">
    <source>
        <dbReference type="Proteomes" id="UP000596049"/>
    </source>
</evidence>
<dbReference type="EMBL" id="CP067341">
    <property type="protein sequence ID" value="QQP12850.1"/>
    <property type="molecule type" value="Genomic_DNA"/>
</dbReference>